<dbReference type="InterPro" id="IPR032800">
    <property type="entry name" value="TRP_N"/>
</dbReference>
<dbReference type="OrthoDB" id="5212126at2759"/>
<protein>
    <submittedName>
        <fullName evidence="12">DEBR0S1_15060g1_1</fullName>
    </submittedName>
</protein>
<accession>A0A7D9CWH9</accession>
<comment type="subcellular location">
    <subcellularLocation>
        <location evidence="1">Membrane</location>
        <topology evidence="1">Multi-pass membrane protein</topology>
    </subcellularLocation>
</comment>
<evidence type="ECO:0000256" key="5">
    <source>
        <dbReference type="ARBA" id="ARBA00022989"/>
    </source>
</evidence>
<comment type="similarity">
    <text evidence="2">Belongs to the transient receptor potential (TRP) ion channel family.</text>
</comment>
<dbReference type="AlphaFoldDB" id="A0A7D9CWH9"/>
<feature type="transmembrane region" description="Helical" evidence="8">
    <location>
        <begin position="207"/>
        <end position="226"/>
    </location>
</feature>
<dbReference type="InterPro" id="IPR040241">
    <property type="entry name" value="TRP_Flc/Pkd2-like"/>
</dbReference>
<feature type="transmembrane region" description="Helical" evidence="8">
    <location>
        <begin position="543"/>
        <end position="565"/>
    </location>
</feature>
<dbReference type="GO" id="GO:0055085">
    <property type="term" value="P:transmembrane transport"/>
    <property type="evidence" value="ECO:0007669"/>
    <property type="project" value="TreeGrafter"/>
</dbReference>
<evidence type="ECO:0000256" key="8">
    <source>
        <dbReference type="SAM" id="Phobius"/>
    </source>
</evidence>
<dbReference type="SMART" id="SM01320">
    <property type="entry name" value="TRP_N"/>
    <property type="match status" value="1"/>
</dbReference>
<evidence type="ECO:0000313" key="11">
    <source>
        <dbReference type="EMBL" id="QOU22398.1"/>
    </source>
</evidence>
<gene>
    <name evidence="12" type="primary">FLC2</name>
    <name evidence="11" type="ORF">BRETT_002577</name>
    <name evidence="12" type="ORF">DEBR0S1_15060G</name>
</gene>
<dbReference type="GO" id="GO:0016020">
    <property type="term" value="C:membrane"/>
    <property type="evidence" value="ECO:0007669"/>
    <property type="project" value="UniProtKB-SubCell"/>
</dbReference>
<feature type="domain" description="ML-like" evidence="10">
    <location>
        <begin position="27"/>
        <end position="169"/>
    </location>
</feature>
<feature type="transmembrane region" description="Helical" evidence="8">
    <location>
        <begin position="488"/>
        <end position="505"/>
    </location>
</feature>
<dbReference type="Pfam" id="PF14558">
    <property type="entry name" value="TRP_N"/>
    <property type="match status" value="1"/>
</dbReference>
<feature type="transmembrane region" description="Helical" evidence="8">
    <location>
        <begin position="511"/>
        <end position="531"/>
    </location>
</feature>
<feature type="transmembrane region" description="Helical" evidence="8">
    <location>
        <begin position="577"/>
        <end position="604"/>
    </location>
</feature>
<dbReference type="Proteomes" id="UP000663131">
    <property type="component" value="Chromosome 9"/>
</dbReference>
<reference evidence="11" key="3">
    <citation type="journal article" name="BMC Genomics">
        <title>New genome assemblies reveal patterns of domestication and adaptation across Brettanomyces (Dekkera) species.</title>
        <authorList>
            <person name="Roach M.J."/>
            <person name="Borneman A.R."/>
        </authorList>
    </citation>
    <scope>NUCLEOTIDE SEQUENCE</scope>
    <source>
        <strain evidence="11">UCD 2041</strain>
    </source>
</reference>
<evidence type="ECO:0000256" key="2">
    <source>
        <dbReference type="ARBA" id="ARBA00010642"/>
    </source>
</evidence>
<feature type="chain" id="PRO_5033588016" evidence="9">
    <location>
        <begin position="25"/>
        <end position="735"/>
    </location>
</feature>
<feature type="compositionally biased region" description="Polar residues" evidence="7">
    <location>
        <begin position="664"/>
        <end position="674"/>
    </location>
</feature>
<evidence type="ECO:0000259" key="10">
    <source>
        <dbReference type="SMART" id="SM01320"/>
    </source>
</evidence>
<proteinExistence type="inferred from homology"/>
<dbReference type="EMBL" id="CP063137">
    <property type="protein sequence ID" value="QOU22398.1"/>
    <property type="molecule type" value="Genomic_DNA"/>
</dbReference>
<keyword evidence="3 8" id="KW-0812">Transmembrane</keyword>
<evidence type="ECO:0000256" key="9">
    <source>
        <dbReference type="SAM" id="SignalP"/>
    </source>
</evidence>
<name>A0A7D9CWH9_DEKBR</name>
<keyword evidence="6 8" id="KW-0472">Membrane</keyword>
<dbReference type="Pfam" id="PF06011">
    <property type="entry name" value="TRP"/>
    <property type="match status" value="1"/>
</dbReference>
<evidence type="ECO:0000313" key="12">
    <source>
        <dbReference type="EMBL" id="VUG16370.1"/>
    </source>
</evidence>
<dbReference type="PANTHER" id="PTHR31145:SF2">
    <property type="entry name" value="FLAVIN CARRIER PROTEIN 2"/>
    <property type="match status" value="1"/>
</dbReference>
<dbReference type="EMBL" id="CABFWN010000001">
    <property type="protein sequence ID" value="VUG16370.1"/>
    <property type="molecule type" value="Genomic_DNA"/>
</dbReference>
<evidence type="ECO:0000256" key="6">
    <source>
        <dbReference type="ARBA" id="ARBA00023136"/>
    </source>
</evidence>
<keyword evidence="5 8" id="KW-1133">Transmembrane helix</keyword>
<feature type="signal peptide" evidence="9">
    <location>
        <begin position="1"/>
        <end position="24"/>
    </location>
</feature>
<dbReference type="GO" id="GO:0009272">
    <property type="term" value="P:fungal-type cell wall biogenesis"/>
    <property type="evidence" value="ECO:0007669"/>
    <property type="project" value="TreeGrafter"/>
</dbReference>
<evidence type="ECO:0000256" key="1">
    <source>
        <dbReference type="ARBA" id="ARBA00004141"/>
    </source>
</evidence>
<feature type="transmembrane region" description="Helical" evidence="8">
    <location>
        <begin position="427"/>
        <end position="450"/>
    </location>
</feature>
<keyword evidence="13" id="KW-1185">Reference proteome</keyword>
<feature type="region of interest" description="Disordered" evidence="7">
    <location>
        <begin position="664"/>
        <end position="688"/>
    </location>
</feature>
<reference evidence="11" key="2">
    <citation type="submission" date="2020-10" db="EMBL/GenBank/DDBJ databases">
        <authorList>
            <person name="Palmer J.M."/>
        </authorList>
    </citation>
    <scope>NUCLEOTIDE SEQUENCE</scope>
    <source>
        <strain evidence="11">UCD 2041</strain>
    </source>
</reference>
<evidence type="ECO:0000313" key="13">
    <source>
        <dbReference type="Proteomes" id="UP000478008"/>
    </source>
</evidence>
<dbReference type="PANTHER" id="PTHR31145">
    <property type="entry name" value="INTEGRAL MEMBRANE PROTEIN (AFU_ORTHOLOGUE AFUA_7G01610)"/>
    <property type="match status" value="1"/>
</dbReference>
<feature type="transmembrane region" description="Helical" evidence="8">
    <location>
        <begin position="333"/>
        <end position="366"/>
    </location>
</feature>
<evidence type="ECO:0000256" key="7">
    <source>
        <dbReference type="SAM" id="MobiDB-lite"/>
    </source>
</evidence>
<dbReference type="Proteomes" id="UP000478008">
    <property type="component" value="Unassembled WGS sequence"/>
</dbReference>
<evidence type="ECO:0000256" key="3">
    <source>
        <dbReference type="ARBA" id="ARBA00022692"/>
    </source>
</evidence>
<dbReference type="InterPro" id="IPR010308">
    <property type="entry name" value="TRP_C"/>
</dbReference>
<evidence type="ECO:0000256" key="4">
    <source>
        <dbReference type="ARBA" id="ARBA00022729"/>
    </source>
</evidence>
<organism evidence="12 13">
    <name type="scientific">Dekkera bruxellensis</name>
    <name type="common">Brettanomyces custersii</name>
    <dbReference type="NCBI Taxonomy" id="5007"/>
    <lineage>
        <taxon>Eukaryota</taxon>
        <taxon>Fungi</taxon>
        <taxon>Dikarya</taxon>
        <taxon>Ascomycota</taxon>
        <taxon>Saccharomycotina</taxon>
        <taxon>Pichiomycetes</taxon>
        <taxon>Pichiales</taxon>
        <taxon>Pichiaceae</taxon>
        <taxon>Brettanomyces</taxon>
    </lineage>
</organism>
<reference evidence="12 13" key="1">
    <citation type="submission" date="2019-07" db="EMBL/GenBank/DDBJ databases">
        <authorList>
            <person name="Friedrich A."/>
            <person name="Schacherer J."/>
        </authorList>
    </citation>
    <scope>NUCLEOTIDE SEQUENCE [LARGE SCALE GENOMIC DNA]</scope>
</reference>
<sequence length="735" mass="81668">MAFTHIVKLLASILLLGFASLAKADGKYLKTNSLLTCMENSEFSSTYFSVTYYPSNNSIYYEIDGSSLITGKIKATYSIIVYGLDVYDGELNLCDFNIKTICPISAGHVDISGTYKISSSQVSSIPSIAYTVPDLDAYVQVHVYSTDDSDSKTMLACMQATLSNGRTVQTRYAGWPIACISGFGLAISSFVSLFGHSATASHIASNAASLFIYFQTLAIHAMMGVAKVPPIAAAWAQNFMWTLGIIRAGFMQQMLYWYIQATGGSVTSILTNQSVISISVQRKFSHLLHSLFKRAVSVASGSTIDVLDQTSLYTTNEDDVGSKILVLRGIQRVAYLAGIEISNIFMTSIIFFLFVGFVLIVFVALFKGAVEVLVRSGALNPGKLSAFRSHWVSIIKGLLYRLMNITFSQISLMCIFEFTRHDSAGCVVFAVVIGLVVWVLMCYSAIRILLTGRRSIHQHSNPAYLLFGDAKFLSKYGFLYTQYKAGKFYWTPISMVYLFVRALLIAVLQDHGKICACMIFAIEFLYMLALIWKRPFMDKRTNLFNIFIAIVNFINSIFFMFYSNVFNQPSVVSSVAAIVYFVLNAVVALITLIMTIVTCTLALVHRNPDSRYAPYQDDRAAFIPKSDNRKSQAEYELEALGAAAMRGHNRDSMLPDNDAEIKFDTTNNRASGNPFNIDENDNDARYSSPVKKDAYYNGYYSDADYRGRRGAADSSASNSNEAFFQKHAMNQRNII</sequence>
<keyword evidence="4 9" id="KW-0732">Signal</keyword>
<feature type="transmembrane region" description="Helical" evidence="8">
    <location>
        <begin position="172"/>
        <end position="195"/>
    </location>
</feature>